<dbReference type="OrthoDB" id="187711at2157"/>
<sequence>MSLSAGAGGYGSAAIWFVIVVLALATYAIRLSFIYLFGRLESVPEVVERVLRLVPAAVLAALAIPAIVTIEPSLSATVLDERIAAGTVAVVVAWRTENVFATIASGIGTLWLLRVVVV</sequence>
<name>A0A4U5JHP0_9EURY</name>
<comment type="caution">
    <text evidence="2">The sequence shown here is derived from an EMBL/GenBank/DDBJ whole genome shotgun (WGS) entry which is preliminary data.</text>
</comment>
<feature type="transmembrane region" description="Helical" evidence="1">
    <location>
        <begin position="50"/>
        <end position="70"/>
    </location>
</feature>
<organism evidence="2 3">
    <name type="scientific">Natronomonas salsuginis</name>
    <dbReference type="NCBI Taxonomy" id="2217661"/>
    <lineage>
        <taxon>Archaea</taxon>
        <taxon>Methanobacteriati</taxon>
        <taxon>Methanobacteriota</taxon>
        <taxon>Stenosarchaea group</taxon>
        <taxon>Halobacteria</taxon>
        <taxon>Halobacteriales</taxon>
        <taxon>Natronomonadaceae</taxon>
        <taxon>Natronomonas</taxon>
    </lineage>
</organism>
<dbReference type="EMBL" id="QKNX01000003">
    <property type="protein sequence ID" value="TKR25589.1"/>
    <property type="molecule type" value="Genomic_DNA"/>
</dbReference>
<keyword evidence="3" id="KW-1185">Reference proteome</keyword>
<keyword evidence="1" id="KW-1133">Transmembrane helix</keyword>
<dbReference type="InterPro" id="IPR008407">
    <property type="entry name" value="Brnchd-chn_aa_trnsp_AzlD"/>
</dbReference>
<keyword evidence="1" id="KW-0472">Membrane</keyword>
<evidence type="ECO:0000313" key="2">
    <source>
        <dbReference type="EMBL" id="TKR25589.1"/>
    </source>
</evidence>
<evidence type="ECO:0000256" key="1">
    <source>
        <dbReference type="SAM" id="Phobius"/>
    </source>
</evidence>
<gene>
    <name evidence="2" type="ORF">DM868_09225</name>
</gene>
<feature type="transmembrane region" description="Helical" evidence="1">
    <location>
        <begin position="99"/>
        <end position="117"/>
    </location>
</feature>
<keyword evidence="1" id="KW-0812">Transmembrane</keyword>
<proteinExistence type="predicted"/>
<reference evidence="2 3" key="1">
    <citation type="submission" date="2019-04" db="EMBL/GenBank/DDBJ databases">
        <title>Natronomonas sp. F20-122 a newhaloarchaeon isolated from a saline saltern of Isla Bacuta, Huelva, Spain.</title>
        <authorList>
            <person name="Duran-Viseras A."/>
            <person name="Sanchez-Porro C."/>
            <person name="Ventosa A."/>
        </authorList>
    </citation>
    <scope>NUCLEOTIDE SEQUENCE [LARGE SCALE GENOMIC DNA]</scope>
    <source>
        <strain evidence="2 3">F20-122</strain>
    </source>
</reference>
<feature type="transmembrane region" description="Helical" evidence="1">
    <location>
        <begin position="13"/>
        <end position="38"/>
    </location>
</feature>
<dbReference type="AlphaFoldDB" id="A0A4U5JHP0"/>
<dbReference type="RefSeq" id="WP_137276592.1">
    <property type="nucleotide sequence ID" value="NZ_QKNX01000003.1"/>
</dbReference>
<evidence type="ECO:0000313" key="3">
    <source>
        <dbReference type="Proteomes" id="UP000308037"/>
    </source>
</evidence>
<accession>A0A4U5JHP0</accession>
<protein>
    <submittedName>
        <fullName evidence="2">AzlD domain-containing protein</fullName>
    </submittedName>
</protein>
<dbReference type="Proteomes" id="UP000308037">
    <property type="component" value="Unassembled WGS sequence"/>
</dbReference>
<dbReference type="Pfam" id="PF05437">
    <property type="entry name" value="AzlD"/>
    <property type="match status" value="1"/>
</dbReference>